<organism evidence="4 5">
    <name type="scientific">Arenimonas metalli CF5-1</name>
    <dbReference type="NCBI Taxonomy" id="1384056"/>
    <lineage>
        <taxon>Bacteria</taxon>
        <taxon>Pseudomonadati</taxon>
        <taxon>Pseudomonadota</taxon>
        <taxon>Gammaproteobacteria</taxon>
        <taxon>Lysobacterales</taxon>
        <taxon>Lysobacteraceae</taxon>
        <taxon>Arenimonas</taxon>
    </lineage>
</organism>
<evidence type="ECO:0000256" key="1">
    <source>
        <dbReference type="ARBA" id="ARBA00022741"/>
    </source>
</evidence>
<dbReference type="OrthoDB" id="9809275at2"/>
<evidence type="ECO:0000259" key="3">
    <source>
        <dbReference type="Pfam" id="PF01636"/>
    </source>
</evidence>
<dbReference type="PANTHER" id="PTHR33540">
    <property type="entry name" value="TRNA THREONYLCARBAMOYLADENOSINE BIOSYNTHESIS PROTEIN TSAE"/>
    <property type="match status" value="1"/>
</dbReference>
<evidence type="ECO:0000256" key="2">
    <source>
        <dbReference type="ARBA" id="ARBA00022840"/>
    </source>
</evidence>
<dbReference type="PATRIC" id="fig|1384056.3.peg.1769"/>
<reference evidence="4 5" key="1">
    <citation type="submission" date="2013-09" db="EMBL/GenBank/DDBJ databases">
        <title>Genome sequencing of Arenimonas metalli.</title>
        <authorList>
            <person name="Chen F."/>
            <person name="Wang G."/>
        </authorList>
    </citation>
    <scope>NUCLEOTIDE SEQUENCE [LARGE SCALE GENOMIC DNA]</scope>
    <source>
        <strain evidence="4 5">CF5-1</strain>
    </source>
</reference>
<evidence type="ECO:0000313" key="4">
    <source>
        <dbReference type="EMBL" id="KFN45728.1"/>
    </source>
</evidence>
<gene>
    <name evidence="4" type="ORF">N787_12205</name>
</gene>
<dbReference type="SUPFAM" id="SSF56112">
    <property type="entry name" value="Protein kinase-like (PK-like)"/>
    <property type="match status" value="1"/>
</dbReference>
<dbReference type="InterPro" id="IPR011009">
    <property type="entry name" value="Kinase-like_dom_sf"/>
</dbReference>
<dbReference type="eggNOG" id="COG3178">
    <property type="taxonomic scope" value="Bacteria"/>
</dbReference>
<dbReference type="InterPro" id="IPR002575">
    <property type="entry name" value="Aminoglycoside_PTrfase"/>
</dbReference>
<feature type="domain" description="Aminoglycoside phosphotransferase" evidence="3">
    <location>
        <begin position="25"/>
        <end position="243"/>
    </location>
</feature>
<keyword evidence="5" id="KW-1185">Reference proteome</keyword>
<evidence type="ECO:0000313" key="5">
    <source>
        <dbReference type="Proteomes" id="UP000029393"/>
    </source>
</evidence>
<accession>A0A091AZH2</accession>
<name>A0A091AZH2_9GAMM</name>
<dbReference type="AlphaFoldDB" id="A0A091AZH2"/>
<keyword evidence="2" id="KW-0067">ATP-binding</keyword>
<comment type="caution">
    <text evidence="4">The sequence shown here is derived from an EMBL/GenBank/DDBJ whole genome shotgun (WGS) entry which is preliminary data.</text>
</comment>
<sequence length="333" mass="38203">MTLPTRDTLRLEWTRQALADPEASLERASNDASFRSYWRSHSAGRSWIVMDAPPDREDIRPWLDVASRLARAGVHVPEIQAADPERGFVVMEDLGDRLFLPELNESTADRLYGAALDALLAMQLRADAGDLPAYDEARLVTEMELMPEWLLKRHLGYTPECEEWDVIESAFRALVNNARLQPQVFVHRDYHSRNLLVTARDNPGVIDFQDAVRGPVTYDLVSLLRDCYIAWPEARINAWVEEYRQRLVAEGLTTVDTATFLRAFDLMGVQRHLKVLGIFCRLWYRDGKAGYLQDLPLVWRYTREVGARYPETAPLIALLERIIGNTELTQPRP</sequence>
<dbReference type="GO" id="GO:0005524">
    <property type="term" value="F:ATP binding"/>
    <property type="evidence" value="ECO:0007669"/>
    <property type="project" value="UniProtKB-KW"/>
</dbReference>
<proteinExistence type="predicted"/>
<protein>
    <recommendedName>
        <fullName evidence="3">Aminoglycoside phosphotransferase domain-containing protein</fullName>
    </recommendedName>
</protein>
<dbReference type="Gene3D" id="3.90.1200.10">
    <property type="match status" value="1"/>
</dbReference>
<dbReference type="Proteomes" id="UP000029393">
    <property type="component" value="Unassembled WGS sequence"/>
</dbReference>
<dbReference type="PANTHER" id="PTHR33540:SF1">
    <property type="entry name" value="N-ACETYLMURAMATE_N-ACETYLGLUCOSAMINE KINASE"/>
    <property type="match status" value="1"/>
</dbReference>
<dbReference type="STRING" id="1384056.N787_12205"/>
<dbReference type="EMBL" id="AVCK01000024">
    <property type="protein sequence ID" value="KFN45728.1"/>
    <property type="molecule type" value="Genomic_DNA"/>
</dbReference>
<dbReference type="RefSeq" id="WP_034212928.1">
    <property type="nucleotide sequence ID" value="NZ_AVCK01000024.1"/>
</dbReference>
<dbReference type="Pfam" id="PF01636">
    <property type="entry name" value="APH"/>
    <property type="match status" value="1"/>
</dbReference>
<keyword evidence="1" id="KW-0547">Nucleotide-binding</keyword>
<dbReference type="Gene3D" id="3.30.200.20">
    <property type="entry name" value="Phosphorylase Kinase, domain 1"/>
    <property type="match status" value="1"/>
</dbReference>